<dbReference type="Proteomes" id="UP000693981">
    <property type="component" value="Unassembled WGS sequence"/>
</dbReference>
<name>A0A8T1X766_9STRA</name>
<reference evidence="3" key="1">
    <citation type="submission" date="2021-02" db="EMBL/GenBank/DDBJ databases">
        <authorList>
            <person name="Palmer J.M."/>
        </authorList>
    </citation>
    <scope>NUCLEOTIDE SEQUENCE</scope>
    <source>
        <strain evidence="3">SCRP23</strain>
    </source>
</reference>
<evidence type="ECO:0000313" key="4">
    <source>
        <dbReference type="Proteomes" id="UP000693981"/>
    </source>
</evidence>
<sequence>MGPAWNDVPIATDIAHQPAVCSNRGTCDYETGSCVCDISFSGLSCNRMSCPGDCGKHGECRSMKLHAQRKDKGLPPPVRYNSIWDSDMVHGCVCEDGFGGGDCSQRLCPSGDDPLTGFSTDTIFGPQINEKQTVLCVATGGTLTLSFRGETTVRIDALDNADIVRKKINALHTLQTVDVLFSGTTTTMCTADGNMVTVEFTQNFGSLPLLVGDSSLLVTQLVTGWVAQGTVETAVPLMLRSLLARVTLHVVAMAIALERLSSDVFAKRGGHRVIVRFALAQKVSRGSTHP</sequence>
<dbReference type="InterPro" id="IPR000742">
    <property type="entry name" value="EGF"/>
</dbReference>
<feature type="domain" description="EGF-like" evidence="2">
    <location>
        <begin position="34"/>
        <end position="45"/>
    </location>
</feature>
<comment type="caution">
    <text evidence="3">The sequence shown here is derived from an EMBL/GenBank/DDBJ whole genome shotgun (WGS) entry which is preliminary data.</text>
</comment>
<dbReference type="InterPro" id="IPR052108">
    <property type="entry name" value="MEGF/SIB"/>
</dbReference>
<dbReference type="AlphaFoldDB" id="A0A8T1X766"/>
<dbReference type="PROSITE" id="PS00022">
    <property type="entry name" value="EGF_1"/>
    <property type="match status" value="1"/>
</dbReference>
<proteinExistence type="predicted"/>
<dbReference type="InterPro" id="IPR013111">
    <property type="entry name" value="EGF_extracell"/>
</dbReference>
<accession>A0A8T1X766</accession>
<keyword evidence="1" id="KW-1015">Disulfide bond</keyword>
<dbReference type="OrthoDB" id="442731at2759"/>
<dbReference type="PANTHER" id="PTHR24035">
    <property type="entry name" value="MULTIPLE EPIDERMAL GROWTH FACTOR-LIKE DOMAINS PROTEIN"/>
    <property type="match status" value="1"/>
</dbReference>
<evidence type="ECO:0000313" key="3">
    <source>
        <dbReference type="EMBL" id="KAG7401656.1"/>
    </source>
</evidence>
<dbReference type="EMBL" id="JAGDFL010000009">
    <property type="protein sequence ID" value="KAG7401656.1"/>
    <property type="molecule type" value="Genomic_DNA"/>
</dbReference>
<evidence type="ECO:0000256" key="1">
    <source>
        <dbReference type="ARBA" id="ARBA00023157"/>
    </source>
</evidence>
<keyword evidence="4" id="KW-1185">Reference proteome</keyword>
<evidence type="ECO:0000259" key="2">
    <source>
        <dbReference type="PROSITE" id="PS00022"/>
    </source>
</evidence>
<organism evidence="3 4">
    <name type="scientific">Phytophthora boehmeriae</name>
    <dbReference type="NCBI Taxonomy" id="109152"/>
    <lineage>
        <taxon>Eukaryota</taxon>
        <taxon>Sar</taxon>
        <taxon>Stramenopiles</taxon>
        <taxon>Oomycota</taxon>
        <taxon>Peronosporomycetes</taxon>
        <taxon>Peronosporales</taxon>
        <taxon>Peronosporaceae</taxon>
        <taxon>Phytophthora</taxon>
    </lineage>
</organism>
<dbReference type="Pfam" id="PF07974">
    <property type="entry name" value="EGF_2"/>
    <property type="match status" value="1"/>
</dbReference>
<protein>
    <recommendedName>
        <fullName evidence="2">EGF-like domain-containing protein</fullName>
    </recommendedName>
</protein>
<gene>
    <name evidence="3" type="ORF">PHYBOEH_011610</name>
</gene>